<comment type="caution">
    <text evidence="2">The sequence shown here is derived from an EMBL/GenBank/DDBJ whole genome shotgun (WGS) entry which is preliminary data.</text>
</comment>
<feature type="domain" description="HD" evidence="1">
    <location>
        <begin position="56"/>
        <end position="161"/>
    </location>
</feature>
<dbReference type="GO" id="GO:0006203">
    <property type="term" value="P:dGTP catabolic process"/>
    <property type="evidence" value="ECO:0007669"/>
    <property type="project" value="TreeGrafter"/>
</dbReference>
<dbReference type="SUPFAM" id="SSF109604">
    <property type="entry name" value="HD-domain/PDEase-like"/>
    <property type="match status" value="1"/>
</dbReference>
<dbReference type="SMART" id="SM00471">
    <property type="entry name" value="HDc"/>
    <property type="match status" value="1"/>
</dbReference>
<organism evidence="2 3">
    <name type="scientific">Aquibacillus koreensis</name>
    <dbReference type="NCBI Taxonomy" id="279446"/>
    <lineage>
        <taxon>Bacteria</taxon>
        <taxon>Bacillati</taxon>
        <taxon>Bacillota</taxon>
        <taxon>Bacilli</taxon>
        <taxon>Bacillales</taxon>
        <taxon>Bacillaceae</taxon>
        <taxon>Aquibacillus</taxon>
    </lineage>
</organism>
<sequence>MYLFKNLKEVHDPFYQQTFSIYPWEYELLQTKTLKRLKYLSHYGTGSLITSVKHSRFEHTIGVWTIISTFFPKEEELRIAALLHDIGHLPFSHAVEHPLGLNHHTITEEYIRGEEVARILRKYDFLPEKIIDLLNQDTPLSHKTAYLSADHLDSFLRDAYMLGRLDRRPAQMIQSIYFEDKYVEADLTTSREIMSALYHDHCSFLHPTLLALDYLLSKAISIYATEKAQTTEVIKTLTNNELIHLLVHSRIESVEEIMSIVMWEPERIMVHDHLVDGAETIEVRKVYDKSPLVDGEKLTSICADSHKLLEEIRSLKKVYYISY</sequence>
<evidence type="ECO:0000313" key="3">
    <source>
        <dbReference type="Proteomes" id="UP001145072"/>
    </source>
</evidence>
<evidence type="ECO:0000259" key="1">
    <source>
        <dbReference type="PROSITE" id="PS51831"/>
    </source>
</evidence>
<dbReference type="AlphaFoldDB" id="A0A9X4AKS7"/>
<dbReference type="PANTHER" id="PTHR11373">
    <property type="entry name" value="DEOXYNUCLEOSIDE TRIPHOSPHATE TRIPHOSPHOHYDROLASE"/>
    <property type="match status" value="1"/>
</dbReference>
<protein>
    <submittedName>
        <fullName evidence="2">HD domain-containing protein</fullName>
    </submittedName>
</protein>
<dbReference type="InterPro" id="IPR006674">
    <property type="entry name" value="HD_domain"/>
</dbReference>
<proteinExistence type="predicted"/>
<dbReference type="PROSITE" id="PS51831">
    <property type="entry name" value="HD"/>
    <property type="match status" value="1"/>
</dbReference>
<keyword evidence="3" id="KW-1185">Reference proteome</keyword>
<dbReference type="InterPro" id="IPR003607">
    <property type="entry name" value="HD/PDEase_dom"/>
</dbReference>
<dbReference type="CDD" id="cd00077">
    <property type="entry name" value="HDc"/>
    <property type="match status" value="1"/>
</dbReference>
<dbReference type="Pfam" id="PF01966">
    <property type="entry name" value="HD"/>
    <property type="match status" value="1"/>
</dbReference>
<reference evidence="2" key="1">
    <citation type="submission" date="2022-06" db="EMBL/GenBank/DDBJ databases">
        <title>Aquibacillus sp. a new bacterium isolated from soil saline samples.</title>
        <authorList>
            <person name="Galisteo C."/>
            <person name="De La Haba R."/>
            <person name="Sanchez-Porro C."/>
            <person name="Ventosa A."/>
        </authorList>
    </citation>
    <scope>NUCLEOTIDE SEQUENCE</scope>
    <source>
        <strain evidence="2">JCM 12387</strain>
    </source>
</reference>
<dbReference type="InterPro" id="IPR050135">
    <property type="entry name" value="dGTPase-like"/>
</dbReference>
<dbReference type="RefSeq" id="WP_259866048.1">
    <property type="nucleotide sequence ID" value="NZ_JAMQJZ010000013.1"/>
</dbReference>
<dbReference type="Proteomes" id="UP001145072">
    <property type="component" value="Unassembled WGS sequence"/>
</dbReference>
<name>A0A9X4AKS7_9BACI</name>
<accession>A0A9X4AKS7</accession>
<dbReference type="GO" id="GO:0008832">
    <property type="term" value="F:dGTPase activity"/>
    <property type="evidence" value="ECO:0007669"/>
    <property type="project" value="TreeGrafter"/>
</dbReference>
<dbReference type="PANTHER" id="PTHR11373:SF41">
    <property type="entry name" value="METAL-DEPENDENT PHOSPHOHYDROLASE"/>
    <property type="match status" value="1"/>
</dbReference>
<gene>
    <name evidence="2" type="ORF">NC661_15285</name>
</gene>
<dbReference type="Gene3D" id="1.10.3210.10">
    <property type="entry name" value="Hypothetical protein af1432"/>
    <property type="match status" value="1"/>
</dbReference>
<dbReference type="EMBL" id="JAMQJZ010000013">
    <property type="protein sequence ID" value="MDC3421735.1"/>
    <property type="molecule type" value="Genomic_DNA"/>
</dbReference>
<evidence type="ECO:0000313" key="2">
    <source>
        <dbReference type="EMBL" id="MDC3421735.1"/>
    </source>
</evidence>